<protein>
    <recommendedName>
        <fullName evidence="1">RES domain-containing protein</fullName>
    </recommendedName>
</protein>
<name>A0A0R3LEC9_9BRAD</name>
<gene>
    <name evidence="2" type="ORF">CP49_25220</name>
</gene>
<dbReference type="SMART" id="SM00953">
    <property type="entry name" value="RES"/>
    <property type="match status" value="1"/>
</dbReference>
<reference evidence="2 3" key="1">
    <citation type="submission" date="2014-03" db="EMBL/GenBank/DDBJ databases">
        <title>Bradyrhizobium valentinum sp. nov., isolated from effective nodules of Lupinus mariae-josephae, a lupine endemic of basic-lime soils in Eastern Spain.</title>
        <authorList>
            <person name="Duran D."/>
            <person name="Rey L."/>
            <person name="Navarro A."/>
            <person name="Busquets A."/>
            <person name="Imperial J."/>
            <person name="Ruiz-Argueso T."/>
        </authorList>
    </citation>
    <scope>NUCLEOTIDE SEQUENCE [LARGE SCALE GENOMIC DNA]</scope>
    <source>
        <strain evidence="2 3">LmjM3</strain>
    </source>
</reference>
<comment type="caution">
    <text evidence="2">The sequence shown here is derived from an EMBL/GenBank/DDBJ whole genome shotgun (WGS) entry which is preliminary data.</text>
</comment>
<evidence type="ECO:0000259" key="1">
    <source>
        <dbReference type="SMART" id="SM00953"/>
    </source>
</evidence>
<proteinExistence type="predicted"/>
<dbReference type="EMBL" id="LLXX01000136">
    <property type="protein sequence ID" value="KRR03555.1"/>
    <property type="molecule type" value="Genomic_DNA"/>
</dbReference>
<dbReference type="Pfam" id="PF08808">
    <property type="entry name" value="RES"/>
    <property type="match status" value="1"/>
</dbReference>
<dbReference type="STRING" id="1518501.CQ10_30610"/>
<evidence type="ECO:0000313" key="2">
    <source>
        <dbReference type="EMBL" id="KRR03555.1"/>
    </source>
</evidence>
<dbReference type="InterPro" id="IPR014914">
    <property type="entry name" value="RES_dom"/>
</dbReference>
<dbReference type="Proteomes" id="UP000051913">
    <property type="component" value="Unassembled WGS sequence"/>
</dbReference>
<accession>A0A0R3LEC9</accession>
<dbReference type="AlphaFoldDB" id="A0A0R3LEC9"/>
<dbReference type="RefSeq" id="WP_057852634.1">
    <property type="nucleotide sequence ID" value="NZ_LLXX01000136.1"/>
</dbReference>
<keyword evidence="3" id="KW-1185">Reference proteome</keyword>
<sequence>MPLPPTFNLTQRDTVRLISTGRLKDPVLLPLAANHGALEDLAALESATNGRLVAQETGLPQLDPRELVFGRAGFTFINAAFTHTRPGGNRFNDDDRGACYCAFDADTAIGEISYHLTRELEAVGRFENVTDYTELIADFFGPFHDLRDVDVEVDPALHKDPAIAYPAGQSLARQLRIDHSSNGIIYPSIRHARGTCLVCFRPDLVQNLRQGGIWRLEWQGAPTPTVTRQGQ</sequence>
<evidence type="ECO:0000313" key="3">
    <source>
        <dbReference type="Proteomes" id="UP000051913"/>
    </source>
</evidence>
<organism evidence="2 3">
    <name type="scientific">Bradyrhizobium valentinum</name>
    <dbReference type="NCBI Taxonomy" id="1518501"/>
    <lineage>
        <taxon>Bacteria</taxon>
        <taxon>Pseudomonadati</taxon>
        <taxon>Pseudomonadota</taxon>
        <taxon>Alphaproteobacteria</taxon>
        <taxon>Hyphomicrobiales</taxon>
        <taxon>Nitrobacteraceae</taxon>
        <taxon>Bradyrhizobium</taxon>
    </lineage>
</organism>
<feature type="domain" description="RES" evidence="1">
    <location>
        <begin position="80"/>
        <end position="211"/>
    </location>
</feature>